<accession>A0A0C5JAX6</accession>
<dbReference type="InterPro" id="IPR029058">
    <property type="entry name" value="AB_hydrolase_fold"/>
</dbReference>
<dbReference type="Proteomes" id="UP000061603">
    <property type="component" value="Chromosome"/>
</dbReference>
<organism evidence="2 3">
    <name type="scientific">Rugosibacter aromaticivorans</name>
    <dbReference type="NCBI Taxonomy" id="1565605"/>
    <lineage>
        <taxon>Bacteria</taxon>
        <taxon>Pseudomonadati</taxon>
        <taxon>Pseudomonadota</taxon>
        <taxon>Betaproteobacteria</taxon>
        <taxon>Nitrosomonadales</taxon>
        <taxon>Sterolibacteriaceae</taxon>
        <taxon>Rugosibacter</taxon>
    </lineage>
</organism>
<evidence type="ECO:0000259" key="1">
    <source>
        <dbReference type="Pfam" id="PF00561"/>
    </source>
</evidence>
<reference evidence="2 3" key="1">
    <citation type="journal article" date="2015" name="Genome Announc.">
        <title>Complete Genome Sequence of a Novel Bacterium within the Family Rhodocyclaceae That Degrades Polycyclic Aromatic Hydrocarbons.</title>
        <authorList>
            <person name="Singleton D.R."/>
            <person name="Dickey A.N."/>
            <person name="Scholl E.H."/>
            <person name="Wright F.A."/>
            <person name="Aitken M.D."/>
        </authorList>
    </citation>
    <scope>NUCLEOTIDE SEQUENCE [LARGE SCALE GENOMIC DNA]</scope>
    <source>
        <strain evidence="3">PG1-Ca6</strain>
    </source>
</reference>
<gene>
    <name evidence="2" type="ORF">PG1C_11540</name>
</gene>
<evidence type="ECO:0000313" key="3">
    <source>
        <dbReference type="Proteomes" id="UP000061603"/>
    </source>
</evidence>
<dbReference type="KEGG" id="rbu:PG1C_11540"/>
<dbReference type="GO" id="GO:0016020">
    <property type="term" value="C:membrane"/>
    <property type="evidence" value="ECO:0007669"/>
    <property type="project" value="TreeGrafter"/>
</dbReference>
<dbReference type="PRINTS" id="PR00111">
    <property type="entry name" value="ABHYDROLASE"/>
</dbReference>
<dbReference type="InterPro" id="IPR000073">
    <property type="entry name" value="AB_hydrolase_1"/>
</dbReference>
<feature type="domain" description="AB hydrolase-1" evidence="1">
    <location>
        <begin position="28"/>
        <end position="280"/>
    </location>
</feature>
<dbReference type="Gene3D" id="3.40.50.1820">
    <property type="entry name" value="alpha/beta hydrolase"/>
    <property type="match status" value="1"/>
</dbReference>
<dbReference type="PRINTS" id="PR00412">
    <property type="entry name" value="EPOXHYDRLASE"/>
</dbReference>
<dbReference type="GO" id="GO:0003824">
    <property type="term" value="F:catalytic activity"/>
    <property type="evidence" value="ECO:0007669"/>
    <property type="project" value="InterPro"/>
</dbReference>
<dbReference type="EMBL" id="CP010554">
    <property type="protein sequence ID" value="AJP48889.1"/>
    <property type="molecule type" value="Genomic_DNA"/>
</dbReference>
<evidence type="ECO:0000313" key="2">
    <source>
        <dbReference type="EMBL" id="AJP48889.1"/>
    </source>
</evidence>
<dbReference type="PANTHER" id="PTHR43798">
    <property type="entry name" value="MONOACYLGLYCEROL LIPASE"/>
    <property type="match status" value="1"/>
</dbReference>
<dbReference type="InterPro" id="IPR000639">
    <property type="entry name" value="Epox_hydrolase-like"/>
</dbReference>
<name>A0A0C5JAX6_9PROT</name>
<dbReference type="PATRIC" id="fig|1565605.3.peg.2452"/>
<dbReference type="HOGENOM" id="CLU_020336_13_5_4"/>
<sequence>MKPCHSKFLSLRGRHIHVRYWQDDPAAPLLVMLHGWGDISATWQFVVDALVRGWQVLAPDWRGFGLSQWNHDSYWFPDYVADLDALLEHCSPGTPVRLVAHSMGGNVACLYAGLRPERVAGLINLEGLGLPGRPATEAPAHYAQWLRQTRDVRGFRTYPDYAALAARLQNDNPRLSAAQAAFLAAHLGVEKATSDGQREIHLAIDPCHRWSNPIPYRLEEVMAIWRQVTAPVLWVTATESTAFKKLFAVDSADYRQRVACFQNIREVTLTDAGHNVQHDQPQKVAQLIDEFFLCTELLRNGSTER</sequence>
<dbReference type="STRING" id="1565605.PG1C_11540"/>
<dbReference type="InterPro" id="IPR050266">
    <property type="entry name" value="AB_hydrolase_sf"/>
</dbReference>
<proteinExistence type="predicted"/>
<dbReference type="AlphaFoldDB" id="A0A0C5JAX6"/>
<dbReference type="PANTHER" id="PTHR43798:SF33">
    <property type="entry name" value="HYDROLASE, PUTATIVE (AFU_ORTHOLOGUE AFUA_2G14860)-RELATED"/>
    <property type="match status" value="1"/>
</dbReference>
<dbReference type="Pfam" id="PF00561">
    <property type="entry name" value="Abhydrolase_1"/>
    <property type="match status" value="1"/>
</dbReference>
<protein>
    <recommendedName>
        <fullName evidence="1">AB hydrolase-1 domain-containing protein</fullName>
    </recommendedName>
</protein>
<keyword evidence="3" id="KW-1185">Reference proteome</keyword>
<dbReference type="SUPFAM" id="SSF53474">
    <property type="entry name" value="alpha/beta-Hydrolases"/>
    <property type="match status" value="1"/>
</dbReference>